<dbReference type="InterPro" id="IPR003439">
    <property type="entry name" value="ABC_transporter-like_ATP-bd"/>
</dbReference>
<dbReference type="InterPro" id="IPR003593">
    <property type="entry name" value="AAA+_ATPase"/>
</dbReference>
<keyword evidence="4" id="KW-0378">Hydrolase</keyword>
<name>A0A2S9YAQ8_9BACT</name>
<keyword evidence="1" id="KW-0547">Nucleotide-binding</keyword>
<evidence type="ECO:0000256" key="2">
    <source>
        <dbReference type="ARBA" id="ARBA00022840"/>
    </source>
</evidence>
<dbReference type="PROSITE" id="PS50893">
    <property type="entry name" value="ABC_TRANSPORTER_2"/>
    <property type="match status" value="1"/>
</dbReference>
<evidence type="ECO:0000313" key="4">
    <source>
        <dbReference type="EMBL" id="PRQ02142.1"/>
    </source>
</evidence>
<keyword evidence="5" id="KW-1185">Reference proteome</keyword>
<dbReference type="PANTHER" id="PTHR43582:SF2">
    <property type="entry name" value="LINEARMYCIN RESISTANCE ATP-BINDING PROTEIN LNRL"/>
    <property type="match status" value="1"/>
</dbReference>
<dbReference type="GO" id="GO:0005524">
    <property type="term" value="F:ATP binding"/>
    <property type="evidence" value="ECO:0007669"/>
    <property type="project" value="UniProtKB-KW"/>
</dbReference>
<dbReference type="AlphaFoldDB" id="A0A2S9YAQ8"/>
<evidence type="ECO:0000259" key="3">
    <source>
        <dbReference type="PROSITE" id="PS50893"/>
    </source>
</evidence>
<dbReference type="EC" id="3.6.3.-" evidence="4"/>
<comment type="caution">
    <text evidence="4">The sequence shown here is derived from an EMBL/GenBank/DDBJ whole genome shotgun (WGS) entry which is preliminary data.</text>
</comment>
<dbReference type="GO" id="GO:0016887">
    <property type="term" value="F:ATP hydrolysis activity"/>
    <property type="evidence" value="ECO:0007669"/>
    <property type="project" value="InterPro"/>
</dbReference>
<dbReference type="PANTHER" id="PTHR43582">
    <property type="entry name" value="LINEARMYCIN RESISTANCE ATP-BINDING PROTEIN LNRL"/>
    <property type="match status" value="1"/>
</dbReference>
<dbReference type="EMBL" id="PVNK01000127">
    <property type="protein sequence ID" value="PRQ02142.1"/>
    <property type="molecule type" value="Genomic_DNA"/>
</dbReference>
<evidence type="ECO:0000256" key="1">
    <source>
        <dbReference type="ARBA" id="ARBA00022741"/>
    </source>
</evidence>
<dbReference type="Proteomes" id="UP000237968">
    <property type="component" value="Unassembled WGS sequence"/>
</dbReference>
<dbReference type="Pfam" id="PF00005">
    <property type="entry name" value="ABC_tran"/>
    <property type="match status" value="1"/>
</dbReference>
<reference evidence="4 5" key="1">
    <citation type="submission" date="2018-03" db="EMBL/GenBank/DDBJ databases">
        <title>Draft Genome Sequences of the Obligatory Marine Myxobacteria Enhygromyxa salina SWB005.</title>
        <authorList>
            <person name="Poehlein A."/>
            <person name="Moghaddam J.A."/>
            <person name="Harms H."/>
            <person name="Alanjari M."/>
            <person name="Koenig G.M."/>
            <person name="Daniel R."/>
            <person name="Schaeberle T.F."/>
        </authorList>
    </citation>
    <scope>NUCLEOTIDE SEQUENCE [LARGE SCALE GENOMIC DNA]</scope>
    <source>
        <strain evidence="4 5">SWB005</strain>
    </source>
</reference>
<dbReference type="SMART" id="SM00382">
    <property type="entry name" value="AAA"/>
    <property type="match status" value="1"/>
</dbReference>
<dbReference type="OrthoDB" id="9809450at2"/>
<dbReference type="SUPFAM" id="SSF52540">
    <property type="entry name" value="P-loop containing nucleoside triphosphate hydrolases"/>
    <property type="match status" value="1"/>
</dbReference>
<organism evidence="4 5">
    <name type="scientific">Enhygromyxa salina</name>
    <dbReference type="NCBI Taxonomy" id="215803"/>
    <lineage>
        <taxon>Bacteria</taxon>
        <taxon>Pseudomonadati</taxon>
        <taxon>Myxococcota</taxon>
        <taxon>Polyangia</taxon>
        <taxon>Nannocystales</taxon>
        <taxon>Nannocystaceae</taxon>
        <taxon>Enhygromyxa</taxon>
    </lineage>
</organism>
<keyword evidence="2 4" id="KW-0067">ATP-binding</keyword>
<dbReference type="InterPro" id="IPR027417">
    <property type="entry name" value="P-loop_NTPase"/>
</dbReference>
<dbReference type="RefSeq" id="WP_106392000.1">
    <property type="nucleotide sequence ID" value="NZ_PVNK01000127.1"/>
</dbReference>
<evidence type="ECO:0000313" key="5">
    <source>
        <dbReference type="Proteomes" id="UP000237968"/>
    </source>
</evidence>
<sequence length="287" mass="30972">MLELVDLRKSHGRTLALDGVSLRVDAGEILGLLGPNGAGKSTLVSLVAGLIAPDAEGGELRLAVAGGVSGSPRDPAVRRHIGLAPQSLALYAELTGAENLRFFAGLQGCRAEEVRARVDWALDFVGLSERRDHRVKTYSGGMARRLNLAAALVHDPALLLLDEPTVGVDPQSRERLLDNILDLRGQGKAVLYTTHYMEEAQRICDRVAIIDRGQLLSVGRTDALLAAHAGKPKLVVEFEDGRETVETDTPLATLNELAEGRAPLGFRVERPTLEQVFLELTGRSLRE</sequence>
<dbReference type="InterPro" id="IPR017871">
    <property type="entry name" value="ABC_transporter-like_CS"/>
</dbReference>
<proteinExistence type="predicted"/>
<protein>
    <submittedName>
        <fullName evidence="4">Daunorubicin/doxorubicin resistance ATP-binding protein DrrA</fullName>
        <ecNumber evidence="4">3.6.3.-</ecNumber>
    </submittedName>
</protein>
<dbReference type="PROSITE" id="PS00211">
    <property type="entry name" value="ABC_TRANSPORTER_1"/>
    <property type="match status" value="1"/>
</dbReference>
<dbReference type="Gene3D" id="3.40.50.300">
    <property type="entry name" value="P-loop containing nucleotide triphosphate hydrolases"/>
    <property type="match status" value="1"/>
</dbReference>
<gene>
    <name evidence="4" type="primary">drrA_2</name>
    <name evidence="4" type="ORF">ENSA5_26010</name>
</gene>
<feature type="domain" description="ABC transporter" evidence="3">
    <location>
        <begin position="2"/>
        <end position="237"/>
    </location>
</feature>
<accession>A0A2S9YAQ8</accession>